<dbReference type="Proteomes" id="UP000304953">
    <property type="component" value="Unassembled WGS sequence"/>
</dbReference>
<organism evidence="1 2">
    <name type="scientific">Petralouisia muris</name>
    <dbReference type="NCBI Taxonomy" id="3032872"/>
    <lineage>
        <taxon>Bacteria</taxon>
        <taxon>Bacillati</taxon>
        <taxon>Bacillota</taxon>
        <taxon>Clostridia</taxon>
        <taxon>Lachnospirales</taxon>
        <taxon>Lachnospiraceae</taxon>
        <taxon>Petralouisia</taxon>
    </lineage>
</organism>
<evidence type="ECO:0000313" key="2">
    <source>
        <dbReference type="Proteomes" id="UP000304953"/>
    </source>
</evidence>
<keyword evidence="2" id="KW-1185">Reference proteome</keyword>
<reference evidence="1" key="1">
    <citation type="submission" date="2019-04" db="EMBL/GenBank/DDBJ databases">
        <title>Microbes associate with the intestines of laboratory mice.</title>
        <authorList>
            <person name="Navarre W."/>
            <person name="Wong E."/>
            <person name="Huang K."/>
            <person name="Tropini C."/>
            <person name="Ng K."/>
            <person name="Yu B."/>
        </authorList>
    </citation>
    <scope>NUCLEOTIDE SEQUENCE</scope>
    <source>
        <strain evidence="1">NM01_1-7b</strain>
    </source>
</reference>
<gene>
    <name evidence="1" type="primary">mutY</name>
    <name evidence="1" type="ORF">E5329_02115</name>
</gene>
<accession>A0AC61S1Y5</accession>
<sequence>MIKNFPLEQTVKPLLEWFQNNARTLPWRENPTPYHVWVSEIMLQQTRVEAVKPYFERFIKALPEISSLAECEEERLLKLWEGLGYYNRARNMQEAARTVIKEHGGQLPADYEKLLKLKGVGHYTAGAIASIAYGIPVPAVDGNVLRVITRVSADDSDIMKQSFRTKVEGALQAIIPKDQASPFNQALMELGATVCLPGGAPQCDKCPWQDFCEAYRQDLWSEIPVKSKAKPRKIEEKTVFIIQDEEKIVLRKRPSRGLLAGLYEFPNISGHLSEEEALLWLKEQNLSPIRIRKLEPAKHIFSHVEWHMTGYVIRVDELAEQKGNMMFVEQAESEERYPIPAAFGAYTKYINIRLGNEKFSGGS</sequence>
<protein>
    <submittedName>
        <fullName evidence="1">A/G-specific adenine glycosylase</fullName>
    </submittedName>
</protein>
<comment type="caution">
    <text evidence="1">The sequence shown here is derived from an EMBL/GenBank/DDBJ whole genome shotgun (WGS) entry which is preliminary data.</text>
</comment>
<evidence type="ECO:0000313" key="1">
    <source>
        <dbReference type="EMBL" id="TGY97936.1"/>
    </source>
</evidence>
<proteinExistence type="predicted"/>
<dbReference type="EMBL" id="SRYA01000003">
    <property type="protein sequence ID" value="TGY97936.1"/>
    <property type="molecule type" value="Genomic_DNA"/>
</dbReference>
<name>A0AC61S1Y5_9FIRM</name>